<gene>
    <name evidence="1" type="ORF">NK6_7857</name>
</gene>
<evidence type="ECO:0000313" key="1">
    <source>
        <dbReference type="EMBL" id="BAR61008.1"/>
    </source>
</evidence>
<evidence type="ECO:0000313" key="2">
    <source>
        <dbReference type="Proteomes" id="UP000063308"/>
    </source>
</evidence>
<accession>A0A0E4BU80</accession>
<organism evidence="1 2">
    <name type="scientific">Bradyrhizobium diazoefficiens</name>
    <dbReference type="NCBI Taxonomy" id="1355477"/>
    <lineage>
        <taxon>Bacteria</taxon>
        <taxon>Pseudomonadati</taxon>
        <taxon>Pseudomonadota</taxon>
        <taxon>Alphaproteobacteria</taxon>
        <taxon>Hyphomicrobiales</taxon>
        <taxon>Nitrobacteraceae</taxon>
        <taxon>Bradyrhizobium</taxon>
    </lineage>
</organism>
<protein>
    <submittedName>
        <fullName evidence="1">Uncharacterized protein</fullName>
    </submittedName>
</protein>
<proteinExistence type="predicted"/>
<dbReference type="EMBL" id="AP014685">
    <property type="protein sequence ID" value="BAR61008.1"/>
    <property type="molecule type" value="Genomic_DNA"/>
</dbReference>
<name>A0A0E4BU80_9BRAD</name>
<reference evidence="1 2" key="1">
    <citation type="submission" date="2014-11" db="EMBL/GenBank/DDBJ databases">
        <title>Symbiosis island explosion on the genome of extra-slow-growing strains of soybean bradyrhizobia with massive insertion sequences.</title>
        <authorList>
            <person name="Iida T."/>
            <person name="Minamisawa K."/>
        </authorList>
    </citation>
    <scope>NUCLEOTIDE SEQUENCE [LARGE SCALE GENOMIC DNA]</scope>
    <source>
        <strain evidence="1 2">NK6</strain>
    </source>
</reference>
<dbReference type="Proteomes" id="UP000063308">
    <property type="component" value="Chromosome"/>
</dbReference>
<dbReference type="AlphaFoldDB" id="A0A0E4BU80"/>
<sequence length="99" mass="11102">MAREGTWGLIMLCESWASSVAGQQRASAGRDGETGQQKIQWFRRRLDRALRGIARPSCRTSRSRERDANCLICRQALTGSVQGMAAPRRNRGTHSARRD</sequence>